<dbReference type="EMBL" id="CAXLJM020000013">
    <property type="protein sequence ID" value="CAL8079668.1"/>
    <property type="molecule type" value="Genomic_DNA"/>
</dbReference>
<feature type="non-terminal residue" evidence="2">
    <location>
        <position position="133"/>
    </location>
</feature>
<feature type="compositionally biased region" description="Basic and acidic residues" evidence="1">
    <location>
        <begin position="1"/>
        <end position="30"/>
    </location>
</feature>
<protein>
    <recommendedName>
        <fullName evidence="4">IBB domain-containing protein</fullName>
    </recommendedName>
</protein>
<feature type="compositionally biased region" description="Basic and acidic residues" evidence="1">
    <location>
        <begin position="77"/>
        <end position="103"/>
    </location>
</feature>
<evidence type="ECO:0000256" key="1">
    <source>
        <dbReference type="SAM" id="MobiDB-lite"/>
    </source>
</evidence>
<reference evidence="2 3" key="1">
    <citation type="submission" date="2024-08" db="EMBL/GenBank/DDBJ databases">
        <authorList>
            <person name="Cucini C."/>
            <person name="Frati F."/>
        </authorList>
    </citation>
    <scope>NUCLEOTIDE SEQUENCE [LARGE SCALE GENOMIC DNA]</scope>
</reference>
<organism evidence="2 3">
    <name type="scientific">Orchesella dallaii</name>
    <dbReference type="NCBI Taxonomy" id="48710"/>
    <lineage>
        <taxon>Eukaryota</taxon>
        <taxon>Metazoa</taxon>
        <taxon>Ecdysozoa</taxon>
        <taxon>Arthropoda</taxon>
        <taxon>Hexapoda</taxon>
        <taxon>Collembola</taxon>
        <taxon>Entomobryomorpha</taxon>
        <taxon>Entomobryoidea</taxon>
        <taxon>Orchesellidae</taxon>
        <taxon>Orchesellinae</taxon>
        <taxon>Orchesella</taxon>
    </lineage>
</organism>
<evidence type="ECO:0000313" key="3">
    <source>
        <dbReference type="Proteomes" id="UP001642540"/>
    </source>
</evidence>
<accession>A0ABP1PW45</accession>
<keyword evidence="3" id="KW-1185">Reference proteome</keyword>
<proteinExistence type="predicted"/>
<comment type="caution">
    <text evidence="2">The sequence shown here is derived from an EMBL/GenBank/DDBJ whole genome shotgun (WGS) entry which is preliminary data.</text>
</comment>
<feature type="region of interest" description="Disordered" evidence="1">
    <location>
        <begin position="1"/>
        <end position="133"/>
    </location>
</feature>
<sequence length="133" mass="15983">MTPEQRERKKEYDRGRYVNLSEEQKNERLEAKRHRRQLSLNDSLDDSLNETPDPEDESDCHYNEPPNGHTPTKRRKITDEQKQRRKEYDRARYARMSAEEKRARGTAARMRRLNLSTEDSTTLNDPIQRPQRI</sequence>
<feature type="compositionally biased region" description="Acidic residues" evidence="1">
    <location>
        <begin position="43"/>
        <end position="58"/>
    </location>
</feature>
<feature type="compositionally biased region" description="Polar residues" evidence="1">
    <location>
        <begin position="114"/>
        <end position="125"/>
    </location>
</feature>
<evidence type="ECO:0000313" key="2">
    <source>
        <dbReference type="EMBL" id="CAL8079668.1"/>
    </source>
</evidence>
<evidence type="ECO:0008006" key="4">
    <source>
        <dbReference type="Google" id="ProtNLM"/>
    </source>
</evidence>
<name>A0ABP1PW45_9HEXA</name>
<dbReference type="Proteomes" id="UP001642540">
    <property type="component" value="Unassembled WGS sequence"/>
</dbReference>
<gene>
    <name evidence="2" type="ORF">ODALV1_LOCUS4433</name>
</gene>